<gene>
    <name evidence="1" type="ORF">SAMN05216275_110229</name>
</gene>
<evidence type="ECO:0000313" key="1">
    <source>
        <dbReference type="EMBL" id="SFJ63393.1"/>
    </source>
</evidence>
<evidence type="ECO:0000313" key="2">
    <source>
        <dbReference type="Proteomes" id="UP000199111"/>
    </source>
</evidence>
<accession>A0A1I3SYD2</accession>
<dbReference type="GeneID" id="96299283"/>
<proteinExistence type="predicted"/>
<protein>
    <submittedName>
        <fullName evidence="1">Uncharacterized protein</fullName>
    </submittedName>
</protein>
<dbReference type="AlphaFoldDB" id="A0A1I3SYD2"/>
<dbReference type="Proteomes" id="UP000199111">
    <property type="component" value="Unassembled WGS sequence"/>
</dbReference>
<organism evidence="1 2">
    <name type="scientific">Streptosporangium canum</name>
    <dbReference type="NCBI Taxonomy" id="324952"/>
    <lineage>
        <taxon>Bacteria</taxon>
        <taxon>Bacillati</taxon>
        <taxon>Actinomycetota</taxon>
        <taxon>Actinomycetes</taxon>
        <taxon>Streptosporangiales</taxon>
        <taxon>Streptosporangiaceae</taxon>
        <taxon>Streptosporangium</taxon>
    </lineage>
</organism>
<sequence>MLKANDREVTDVTTAFARRRLAHLESLAAELPGRGLAGRMLGAGAPVLWVWHPDTRRQTIVFACPAGDGWLFLWSPDGQESTENPGHVADLIGKLLNGTP</sequence>
<name>A0A1I3SYD2_9ACTN</name>
<dbReference type="RefSeq" id="WP_093888064.1">
    <property type="nucleotide sequence ID" value="NZ_FOQY01000010.1"/>
</dbReference>
<dbReference type="EMBL" id="FOQY01000010">
    <property type="protein sequence ID" value="SFJ63393.1"/>
    <property type="molecule type" value="Genomic_DNA"/>
</dbReference>
<keyword evidence="2" id="KW-1185">Reference proteome</keyword>
<reference evidence="2" key="1">
    <citation type="submission" date="2016-10" db="EMBL/GenBank/DDBJ databases">
        <authorList>
            <person name="Varghese N."/>
            <person name="Submissions S."/>
        </authorList>
    </citation>
    <scope>NUCLEOTIDE SEQUENCE [LARGE SCALE GENOMIC DNA]</scope>
    <source>
        <strain evidence="2">CGMCC 4.2126</strain>
    </source>
</reference>